<dbReference type="PANTHER" id="PTHR30572">
    <property type="entry name" value="MEMBRANE COMPONENT OF TRANSPORTER-RELATED"/>
    <property type="match status" value="1"/>
</dbReference>
<dbReference type="InterPro" id="IPR014743">
    <property type="entry name" value="Cl-channel_core"/>
</dbReference>
<feature type="transmembrane region" description="Helical" evidence="6">
    <location>
        <begin position="29"/>
        <end position="54"/>
    </location>
</feature>
<dbReference type="SUPFAM" id="SSF81340">
    <property type="entry name" value="Clc chloride channel"/>
    <property type="match status" value="1"/>
</dbReference>
<keyword evidence="2" id="KW-1003">Cell membrane</keyword>
<feature type="domain" description="MacB-like periplasmic core" evidence="8">
    <location>
        <begin position="31"/>
        <end position="260"/>
    </location>
</feature>
<dbReference type="GO" id="GO:0005886">
    <property type="term" value="C:plasma membrane"/>
    <property type="evidence" value="ECO:0007669"/>
    <property type="project" value="UniProtKB-SubCell"/>
</dbReference>
<dbReference type="Pfam" id="PF12704">
    <property type="entry name" value="MacB_PCD"/>
    <property type="match status" value="2"/>
</dbReference>
<evidence type="ECO:0000256" key="6">
    <source>
        <dbReference type="SAM" id="Phobius"/>
    </source>
</evidence>
<dbReference type="PANTHER" id="PTHR30572:SF18">
    <property type="entry name" value="ABC-TYPE MACROLIDE FAMILY EXPORT SYSTEM PERMEASE COMPONENT 2"/>
    <property type="match status" value="1"/>
</dbReference>
<evidence type="ECO:0000256" key="3">
    <source>
        <dbReference type="ARBA" id="ARBA00022692"/>
    </source>
</evidence>
<comment type="subcellular location">
    <subcellularLocation>
        <location evidence="1">Cell membrane</location>
        <topology evidence="1">Multi-pass membrane protein</topology>
    </subcellularLocation>
</comment>
<feature type="domain" description="MacB-like periplasmic core" evidence="8">
    <location>
        <begin position="458"/>
        <end position="669"/>
    </location>
</feature>
<feature type="transmembrane region" description="Helical" evidence="6">
    <location>
        <begin position="358"/>
        <end position="381"/>
    </location>
</feature>
<dbReference type="Pfam" id="PF02687">
    <property type="entry name" value="FtsX"/>
    <property type="match status" value="2"/>
</dbReference>
<protein>
    <submittedName>
        <fullName evidence="9">Putative ABC transport system permease protein</fullName>
    </submittedName>
</protein>
<evidence type="ECO:0000259" key="7">
    <source>
        <dbReference type="Pfam" id="PF02687"/>
    </source>
</evidence>
<gene>
    <name evidence="9" type="ORF">SAMN04488514_10292</name>
</gene>
<evidence type="ECO:0000256" key="2">
    <source>
        <dbReference type="ARBA" id="ARBA00022475"/>
    </source>
</evidence>
<dbReference type="InterPro" id="IPR050250">
    <property type="entry name" value="Macrolide_Exporter_MacB"/>
</dbReference>
<dbReference type="Proteomes" id="UP000199440">
    <property type="component" value="Unassembled WGS sequence"/>
</dbReference>
<dbReference type="GO" id="GO:0022857">
    <property type="term" value="F:transmembrane transporter activity"/>
    <property type="evidence" value="ECO:0007669"/>
    <property type="project" value="TreeGrafter"/>
</dbReference>
<feature type="transmembrane region" description="Helical" evidence="6">
    <location>
        <begin position="308"/>
        <end position="329"/>
    </location>
</feature>
<feature type="transmembrane region" description="Helical" evidence="6">
    <location>
        <begin position="797"/>
        <end position="820"/>
    </location>
</feature>
<reference evidence="9 10" key="1">
    <citation type="submission" date="2016-10" db="EMBL/GenBank/DDBJ databases">
        <authorList>
            <person name="de Groot N.N."/>
        </authorList>
    </citation>
    <scope>NUCLEOTIDE SEQUENCE [LARGE SCALE GENOMIC DNA]</scope>
    <source>
        <strain evidence="9 10">DSM 19886</strain>
    </source>
</reference>
<keyword evidence="3 6" id="KW-0812">Transmembrane</keyword>
<evidence type="ECO:0000256" key="4">
    <source>
        <dbReference type="ARBA" id="ARBA00022989"/>
    </source>
</evidence>
<feature type="transmembrane region" description="Helical" evidence="6">
    <location>
        <begin position="451"/>
        <end position="471"/>
    </location>
</feature>
<feature type="transmembrane region" description="Helical" evidence="6">
    <location>
        <begin position="767"/>
        <end position="785"/>
    </location>
</feature>
<name>A0A1G9LJP0_9FLAO</name>
<proteinExistence type="predicted"/>
<dbReference type="OrthoDB" id="8740261at2"/>
<evidence type="ECO:0000259" key="8">
    <source>
        <dbReference type="Pfam" id="PF12704"/>
    </source>
</evidence>
<organism evidence="9 10">
    <name type="scientific">Kriegella aquimaris</name>
    <dbReference type="NCBI Taxonomy" id="192904"/>
    <lineage>
        <taxon>Bacteria</taxon>
        <taxon>Pseudomonadati</taxon>
        <taxon>Bacteroidota</taxon>
        <taxon>Flavobacteriia</taxon>
        <taxon>Flavobacteriales</taxon>
        <taxon>Flavobacteriaceae</taxon>
        <taxon>Kriegella</taxon>
    </lineage>
</organism>
<dbReference type="RefSeq" id="WP_089886428.1">
    <property type="nucleotide sequence ID" value="NZ_FNGV01000002.1"/>
</dbReference>
<dbReference type="EMBL" id="FNGV01000002">
    <property type="protein sequence ID" value="SDL62063.1"/>
    <property type="molecule type" value="Genomic_DNA"/>
</dbReference>
<keyword evidence="4 6" id="KW-1133">Transmembrane helix</keyword>
<feature type="transmembrane region" description="Helical" evidence="6">
    <location>
        <begin position="401"/>
        <end position="430"/>
    </location>
</feature>
<feature type="domain" description="ABC3 transporter permease C-terminal" evidence="7">
    <location>
        <begin position="718"/>
        <end position="825"/>
    </location>
</feature>
<dbReference type="InterPro" id="IPR003838">
    <property type="entry name" value="ABC3_permease_C"/>
</dbReference>
<feature type="transmembrane region" description="Helical" evidence="6">
    <location>
        <begin position="712"/>
        <end position="734"/>
    </location>
</feature>
<dbReference type="STRING" id="192904.SAMN04488514_10292"/>
<accession>A0A1G9LJP0</accession>
<dbReference type="InterPro" id="IPR025857">
    <property type="entry name" value="MacB_PCD"/>
</dbReference>
<feature type="domain" description="ABC3 transporter permease C-terminal" evidence="7">
    <location>
        <begin position="313"/>
        <end position="427"/>
    </location>
</feature>
<sequence length="838" mass="93758">MPKVFGQNMRIMLKNHLKIALRFFLRNKLFTGINVLGLSIGITAFILLISYIGFEKSYDSFIPNVDNLYRVTLTTNLGGNGFATSATNHPMAGPAMLSDFPEVESYTRIADKPMAFSGTMNISYTNTLGDEIKSDAIDDYIYFADNAIIDMFDIQFIQGDAATALDEPITVILTEKIAHRFFGNEDPINKMIEINDNFKLKVTGVFKDRPENTHLPMGMIVSYNIFGQDGDHANSWVWPEFYNYVKLKPGTDPKVVEAKFPAFVKKYLGNIMNEHGFEAKFALQPVKDIHLKSHLLKEISPNNSEGTLYFLLIVAGFIIAIAMINFINLSTAKSMERAKEVGLKKVVGAPRSVLIHQFLFESLIINFFAVIISFVLINLLIPSFNSLVGIDVLNFGMWGKWQVWLAMLGIFLIGGILAGLYPAFVLSSFVPIEVLRGKFHKTTKGNILQKTLVVAQFVISIALIAGTYIVYNQFSYMQNQDLGFNAEQNLVFSAPTYADSTTQQKIESFKRELIQNPKINNVALSDEIPGKPIIQGNTIRQVHERRELGVNANFVIIDQDFIKTYGIKRLAGRDFVKEDASSLYTREGAVPSGHRVVINRSAAKNLGFSDPEAAIDQKMIFKFGPIDRTAQIIGVVEDHHQQSLQKGYDPIVFMHFESYGASFVTVNITGDNIRGTMGQIEAKFKEFFPNDLFNSFFIDDYFNRQYRAESKFGTICLVFSMLAIFIAALGLFGLGSHMAMQKTKEISIRKVMGATVAQALAIIPRKLLSLVLLSGAIALPIIYFVTKKWLEKYAFKIDLSVSMFLIPLLLVLVVAALSILSQSFKTAMVNPAESLRNE</sequence>
<keyword evidence="5 6" id="KW-0472">Membrane</keyword>
<evidence type="ECO:0000313" key="10">
    <source>
        <dbReference type="Proteomes" id="UP000199440"/>
    </source>
</evidence>
<evidence type="ECO:0000256" key="1">
    <source>
        <dbReference type="ARBA" id="ARBA00004651"/>
    </source>
</evidence>
<dbReference type="AlphaFoldDB" id="A0A1G9LJP0"/>
<keyword evidence="10" id="KW-1185">Reference proteome</keyword>
<evidence type="ECO:0000313" key="9">
    <source>
        <dbReference type="EMBL" id="SDL62063.1"/>
    </source>
</evidence>
<evidence type="ECO:0000256" key="5">
    <source>
        <dbReference type="ARBA" id="ARBA00023136"/>
    </source>
</evidence>